<feature type="transmembrane region" description="Helical" evidence="1">
    <location>
        <begin position="299"/>
        <end position="323"/>
    </location>
</feature>
<evidence type="ECO:0000256" key="1">
    <source>
        <dbReference type="SAM" id="Phobius"/>
    </source>
</evidence>
<comment type="caution">
    <text evidence="2">The sequence shown here is derived from an EMBL/GenBank/DDBJ whole genome shotgun (WGS) entry which is preliminary data.</text>
</comment>
<dbReference type="STRING" id="2004952.A0A2C5YVB5"/>
<name>A0A2C5YVB5_9HYPO</name>
<dbReference type="GO" id="GO:0055085">
    <property type="term" value="P:transmembrane transport"/>
    <property type="evidence" value="ECO:0007669"/>
    <property type="project" value="InterPro"/>
</dbReference>
<feature type="transmembrane region" description="Helical" evidence="1">
    <location>
        <begin position="95"/>
        <end position="115"/>
    </location>
</feature>
<proteinExistence type="predicted"/>
<feature type="transmembrane region" description="Helical" evidence="1">
    <location>
        <begin position="441"/>
        <end position="461"/>
    </location>
</feature>
<feature type="transmembrane region" description="Helical" evidence="1">
    <location>
        <begin position="194"/>
        <end position="214"/>
    </location>
</feature>
<evidence type="ECO:0008006" key="4">
    <source>
        <dbReference type="Google" id="ProtNLM"/>
    </source>
</evidence>
<feature type="transmembrane region" description="Helical" evidence="1">
    <location>
        <begin position="406"/>
        <end position="429"/>
    </location>
</feature>
<evidence type="ECO:0000313" key="2">
    <source>
        <dbReference type="EMBL" id="PHH73485.1"/>
    </source>
</evidence>
<evidence type="ECO:0000313" key="3">
    <source>
        <dbReference type="Proteomes" id="UP000226431"/>
    </source>
</evidence>
<accession>A0A2C5YVB5</accession>
<feature type="transmembrane region" description="Helical" evidence="1">
    <location>
        <begin position="335"/>
        <end position="354"/>
    </location>
</feature>
<sequence>MKRNTFTMKRLLALLSSYGAKGPIEHAAPTQHVKDENAASSNVTGYADRDKERALDRWLDRVVKASGSEPVFLFIVAGLVVWALLGIKYGHTADWAVLISDVQAIVSYIFDSLLMRQQLNEYEKMVRVSASLRSRAISNRRMLRDLLNDPRRTLQQQQQPFSAADQQLQRLTLSCETLPPETLVDRLSTAASRVVGHLAAVCLYWVCIAVWLGFGPYCDWSNGWQLAINSATSALMVFIFAFLANVQERHAAHVERCLHAIFEHDSAVERVLRAMTGDDVENETVVVVAPRMSRIQRAILYYADLVGTLTGIAILTAVMVIWLAIGPVMGFSSNWWLLIGTYAGLVGLNDSFVLRNVQMLFHGYAQEALDQVDLEDKSILDQLRLPDPAATAVPVPSEPLSSRISAWMGIICAHEATVIVGFVFILGLLAGASAMRWSTAGQLLCNIPPSIIETFFMMILITGHNQAETKRHDRLERFFVRRSVLLSYVRGLEVGDGSGVVDGSLHEVEDVVS</sequence>
<keyword evidence="1" id="KW-0472">Membrane</keyword>
<dbReference type="AlphaFoldDB" id="A0A2C5YVB5"/>
<dbReference type="EMBL" id="NJES01000340">
    <property type="protein sequence ID" value="PHH73485.1"/>
    <property type="molecule type" value="Genomic_DNA"/>
</dbReference>
<reference evidence="2 3" key="1">
    <citation type="submission" date="2017-06" db="EMBL/GenBank/DDBJ databases">
        <title>Ant-infecting Ophiocordyceps genomes reveal a high diversity of potential behavioral manipulation genes and a possible major role for enterotoxins.</title>
        <authorList>
            <person name="De Bekker C."/>
            <person name="Evans H.C."/>
            <person name="Brachmann A."/>
            <person name="Hughes D.P."/>
        </authorList>
    </citation>
    <scope>NUCLEOTIDE SEQUENCE [LARGE SCALE GENOMIC DNA]</scope>
    <source>
        <strain evidence="2 3">Map16</strain>
    </source>
</reference>
<organism evidence="2 3">
    <name type="scientific">Ophiocordyceps camponoti-rufipedis</name>
    <dbReference type="NCBI Taxonomy" id="2004952"/>
    <lineage>
        <taxon>Eukaryota</taxon>
        <taxon>Fungi</taxon>
        <taxon>Dikarya</taxon>
        <taxon>Ascomycota</taxon>
        <taxon>Pezizomycotina</taxon>
        <taxon>Sordariomycetes</taxon>
        <taxon>Hypocreomycetidae</taxon>
        <taxon>Hypocreales</taxon>
        <taxon>Ophiocordycipitaceae</taxon>
        <taxon>Ophiocordyceps</taxon>
    </lineage>
</organism>
<protein>
    <recommendedName>
        <fullName evidence="4">Low affinity iron permease</fullName>
    </recommendedName>
</protein>
<dbReference type="OrthoDB" id="2224262at2759"/>
<dbReference type="Proteomes" id="UP000226431">
    <property type="component" value="Unassembled WGS sequence"/>
</dbReference>
<feature type="transmembrane region" description="Helical" evidence="1">
    <location>
        <begin position="226"/>
        <end position="246"/>
    </location>
</feature>
<keyword evidence="1" id="KW-0812">Transmembrane</keyword>
<gene>
    <name evidence="2" type="ORF">CDD80_3796</name>
</gene>
<dbReference type="InterPro" id="IPR007251">
    <property type="entry name" value="Iron_permease_Fet4"/>
</dbReference>
<dbReference type="Pfam" id="PF04120">
    <property type="entry name" value="Iron_permease"/>
    <property type="match status" value="2"/>
</dbReference>
<keyword evidence="3" id="KW-1185">Reference proteome</keyword>
<feature type="transmembrane region" description="Helical" evidence="1">
    <location>
        <begin position="71"/>
        <end position="89"/>
    </location>
</feature>
<keyword evidence="1" id="KW-1133">Transmembrane helix</keyword>